<dbReference type="KEGG" id="fki:FK004_16260"/>
<accession>A0A2S1LSC8</accession>
<dbReference type="RefSeq" id="WP_108738177.1">
    <property type="nucleotide sequence ID" value="NZ_CP020919.1"/>
</dbReference>
<keyword evidence="1" id="KW-0732">Signal</keyword>
<dbReference type="EMBL" id="CP020919">
    <property type="protein sequence ID" value="AWG26667.1"/>
    <property type="molecule type" value="Genomic_DNA"/>
</dbReference>
<dbReference type="Proteomes" id="UP000244677">
    <property type="component" value="Chromosome"/>
</dbReference>
<dbReference type="AlphaFoldDB" id="A0A2S1LSC8"/>
<evidence type="ECO:0000313" key="3">
    <source>
        <dbReference type="Proteomes" id="UP000244677"/>
    </source>
</evidence>
<evidence type="ECO:0000313" key="2">
    <source>
        <dbReference type="EMBL" id="AWG26667.1"/>
    </source>
</evidence>
<dbReference type="OrthoDB" id="1144137at2"/>
<name>A0A2S1LSC8_9FLAO</name>
<protein>
    <submittedName>
        <fullName evidence="2">Uncharacterized protein</fullName>
    </submittedName>
</protein>
<keyword evidence="3" id="KW-1185">Reference proteome</keyword>
<proteinExistence type="predicted"/>
<feature type="chain" id="PRO_5015552475" evidence="1">
    <location>
        <begin position="22"/>
        <end position="180"/>
    </location>
</feature>
<gene>
    <name evidence="2" type="ORF">FK004_16260</name>
</gene>
<evidence type="ECO:0000256" key="1">
    <source>
        <dbReference type="SAM" id="SignalP"/>
    </source>
</evidence>
<sequence>MKKLFLSVVALFAVMTIQAQKNVEKVTTTTVKTVNDGTAPKSVVKTEVDEKVQDIKLKDKTESLNKKKDMDAQVETVESSSTVAYLTSENPLKTKLNESVFYTLNGKKYQFVTRQSGFKVSTDENPHFAFLKKTGQNEYVYETENSKAVGHFDEKGNFVVDRSVKMSDGTTDITYTFVKQ</sequence>
<organism evidence="2 3">
    <name type="scientific">Flavobacterium kingsejongi</name>
    <dbReference type="NCBI Taxonomy" id="1678728"/>
    <lineage>
        <taxon>Bacteria</taxon>
        <taxon>Pseudomonadati</taxon>
        <taxon>Bacteroidota</taxon>
        <taxon>Flavobacteriia</taxon>
        <taxon>Flavobacteriales</taxon>
        <taxon>Flavobacteriaceae</taxon>
        <taxon>Flavobacterium</taxon>
    </lineage>
</organism>
<reference evidence="2 3" key="1">
    <citation type="submission" date="2017-04" db="EMBL/GenBank/DDBJ databases">
        <title>Complete genome sequence of Flavobacterium kingsejong AJ004.</title>
        <authorList>
            <person name="Lee P.C."/>
        </authorList>
    </citation>
    <scope>NUCLEOTIDE SEQUENCE [LARGE SCALE GENOMIC DNA]</scope>
    <source>
        <strain evidence="2 3">AJ004</strain>
    </source>
</reference>
<feature type="signal peptide" evidence="1">
    <location>
        <begin position="1"/>
        <end position="21"/>
    </location>
</feature>